<evidence type="ECO:0000313" key="10">
    <source>
        <dbReference type="Proteomes" id="UP000011777"/>
    </source>
</evidence>
<feature type="transmembrane region" description="Helical" evidence="8">
    <location>
        <begin position="129"/>
        <end position="152"/>
    </location>
</feature>
<feature type="transmembrane region" description="Helical" evidence="8">
    <location>
        <begin position="274"/>
        <end position="294"/>
    </location>
</feature>
<feature type="transmembrane region" description="Helical" evidence="8">
    <location>
        <begin position="205"/>
        <end position="228"/>
    </location>
</feature>
<evidence type="ECO:0000256" key="6">
    <source>
        <dbReference type="ARBA" id="ARBA00040155"/>
    </source>
</evidence>
<dbReference type="OrthoDB" id="5393256at2759"/>
<dbReference type="PANTHER" id="PTHR35779">
    <property type="entry name" value="PH-RESPONSE REGULATOR PROTEIN PALH/RIM21"/>
    <property type="match status" value="1"/>
</dbReference>
<dbReference type="InterPro" id="IPR014844">
    <property type="entry name" value="PalH"/>
</dbReference>
<dbReference type="Proteomes" id="UP000011777">
    <property type="component" value="Unassembled WGS sequence"/>
</dbReference>
<feature type="region of interest" description="Disordered" evidence="7">
    <location>
        <begin position="364"/>
        <end position="427"/>
    </location>
</feature>
<feature type="compositionally biased region" description="Acidic residues" evidence="7">
    <location>
        <begin position="390"/>
        <end position="402"/>
    </location>
</feature>
<name>M3HGD5_CANMX</name>
<reference evidence="9 10" key="1">
    <citation type="submission" date="2013-02" db="EMBL/GenBank/DDBJ databases">
        <title>Genome sequence of Candida maltosa Xu316, a potential industrial strain for xylitol and ethanol production.</title>
        <authorList>
            <person name="Yu J."/>
            <person name="Wang Q."/>
            <person name="Geng X."/>
            <person name="Bao W."/>
            <person name="He P."/>
            <person name="Cai J."/>
        </authorList>
    </citation>
    <scope>NUCLEOTIDE SEQUENCE [LARGE SCALE GENOMIC DNA]</scope>
    <source>
        <strain evidence="10">Xu316</strain>
    </source>
</reference>
<protein>
    <recommendedName>
        <fullName evidence="6">pH-response regulator protein palH/RIM21</fullName>
    </recommendedName>
</protein>
<dbReference type="PANTHER" id="PTHR35779:SF1">
    <property type="entry name" value="PH-RESPONSE REGULATOR PROTEIN PALH_RIM21"/>
    <property type="match status" value="1"/>
</dbReference>
<feature type="transmembrane region" description="Helical" evidence="8">
    <location>
        <begin position="90"/>
        <end position="117"/>
    </location>
</feature>
<gene>
    <name evidence="9" type="ORF">G210_3446</name>
</gene>
<evidence type="ECO:0000256" key="7">
    <source>
        <dbReference type="SAM" id="MobiDB-lite"/>
    </source>
</evidence>
<sequence>MYWRTTWWAGKVYPSCKNIELPEGMLISKQSDKFPITLISKAIYKQICYQDSVPVLNTNVGFVVDKIASPLPIITESWREFTRDSLTGSFAYSVVSIIYAISVSAVIIWFLTIFVLTNYTIKPSWLLKASTLLSSVYICVVVIKSILILHGQQRDGYLHGAKLLNEINDYKAINIIDLIVVLLLQVNQVQIIMRIFPRQKDKRMTFFVGMIATLTSQIIWGISQFYSFGTDTESADILPAFIYLVRIAMALCYAAIITVYFISKIQVILANKKIWLLTFLTSILIYSPVAFFIADVSNAFVYELSEIFSVVNYVIGVVIPWEWCNKFNLIMKAKEKEGVLGRRFYEDEIYELDRFELFVEEQIPETDDGNGDSRDQETGLLNAGNRNSDSDDDGDNDDDDDHGETNMSESNRLIREMSSPGIEADTVPTSQKIMHALTTTKKAFLTITDSIIAAGFAIPRSVSVSTQSLSAKSRNSQAIPHMKEVVPEINPEMFIQHNDNQQRDTQLETSSEQNMASSAASNGNTSRRRNVYVYSRKEVVLDVSSDD</sequence>
<feature type="compositionally biased region" description="Polar residues" evidence="7">
    <location>
        <begin position="507"/>
        <end position="525"/>
    </location>
</feature>
<accession>M3HGD5</accession>
<keyword evidence="3 8" id="KW-1133">Transmembrane helix</keyword>
<keyword evidence="4 8" id="KW-0472">Membrane</keyword>
<evidence type="ECO:0000256" key="1">
    <source>
        <dbReference type="ARBA" id="ARBA00004141"/>
    </source>
</evidence>
<dbReference type="EMBL" id="AOGT01002046">
    <property type="protein sequence ID" value="EMG46327.1"/>
    <property type="molecule type" value="Genomic_DNA"/>
</dbReference>
<evidence type="ECO:0000256" key="5">
    <source>
        <dbReference type="ARBA" id="ARBA00038109"/>
    </source>
</evidence>
<keyword evidence="2 8" id="KW-0812">Transmembrane</keyword>
<evidence type="ECO:0000313" key="9">
    <source>
        <dbReference type="EMBL" id="EMG46327.1"/>
    </source>
</evidence>
<dbReference type="GO" id="GO:0071467">
    <property type="term" value="P:cellular response to pH"/>
    <property type="evidence" value="ECO:0007669"/>
    <property type="project" value="TreeGrafter"/>
</dbReference>
<evidence type="ECO:0000256" key="8">
    <source>
        <dbReference type="SAM" id="Phobius"/>
    </source>
</evidence>
<dbReference type="HOGENOM" id="CLU_026111_0_0_1"/>
<feature type="transmembrane region" description="Helical" evidence="8">
    <location>
        <begin position="300"/>
        <end position="324"/>
    </location>
</feature>
<comment type="subcellular location">
    <subcellularLocation>
        <location evidence="1">Membrane</location>
        <topology evidence="1">Multi-pass membrane protein</topology>
    </subcellularLocation>
</comment>
<evidence type="ECO:0000256" key="2">
    <source>
        <dbReference type="ARBA" id="ARBA00022692"/>
    </source>
</evidence>
<dbReference type="Pfam" id="PF08733">
    <property type="entry name" value="PalH"/>
    <property type="match status" value="1"/>
</dbReference>
<dbReference type="OMA" id="CVVIPWE"/>
<evidence type="ECO:0000256" key="3">
    <source>
        <dbReference type="ARBA" id="ARBA00022989"/>
    </source>
</evidence>
<feature type="transmembrane region" description="Helical" evidence="8">
    <location>
        <begin position="240"/>
        <end position="262"/>
    </location>
</feature>
<organism evidence="9 10">
    <name type="scientific">Candida maltosa (strain Xu316)</name>
    <name type="common">Yeast</name>
    <dbReference type="NCBI Taxonomy" id="1245528"/>
    <lineage>
        <taxon>Eukaryota</taxon>
        <taxon>Fungi</taxon>
        <taxon>Dikarya</taxon>
        <taxon>Ascomycota</taxon>
        <taxon>Saccharomycotina</taxon>
        <taxon>Pichiomycetes</taxon>
        <taxon>Debaryomycetaceae</taxon>
        <taxon>Candida/Lodderomyces clade</taxon>
        <taxon>Candida</taxon>
    </lineage>
</organism>
<feature type="region of interest" description="Disordered" evidence="7">
    <location>
        <begin position="500"/>
        <end position="528"/>
    </location>
</feature>
<comment type="similarity">
    <text evidence="5">Belongs to the palH/RIM21 family.</text>
</comment>
<dbReference type="AlphaFoldDB" id="M3HGD5"/>
<dbReference type="eggNOG" id="ENOG502QWMT">
    <property type="taxonomic scope" value="Eukaryota"/>
</dbReference>
<proteinExistence type="inferred from homology"/>
<dbReference type="STRING" id="1245528.M3HGD5"/>
<dbReference type="GO" id="GO:0005886">
    <property type="term" value="C:plasma membrane"/>
    <property type="evidence" value="ECO:0007669"/>
    <property type="project" value="TreeGrafter"/>
</dbReference>
<evidence type="ECO:0000256" key="4">
    <source>
        <dbReference type="ARBA" id="ARBA00023136"/>
    </source>
</evidence>
<keyword evidence="10" id="KW-1185">Reference proteome</keyword>
<comment type="caution">
    <text evidence="9">The sequence shown here is derived from an EMBL/GenBank/DDBJ whole genome shotgun (WGS) entry which is preliminary data.</text>
</comment>